<dbReference type="InterPro" id="IPR021858">
    <property type="entry name" value="Fun_TF"/>
</dbReference>
<name>A0ABR3Y212_9PEZI</name>
<keyword evidence="2" id="KW-0862">Zinc</keyword>
<dbReference type="PANTHER" id="PTHR36206:SF16">
    <property type="entry name" value="TRANSCRIPTION FACTOR DOMAIN-CONTAINING PROTEIN-RELATED"/>
    <property type="match status" value="1"/>
</dbReference>
<evidence type="ECO:0000256" key="3">
    <source>
        <dbReference type="ARBA" id="ARBA00023015"/>
    </source>
</evidence>
<sequence>MPSNLQTKQIPRDLSTRFRPEPMNDLEQASFDWFRYRATIKLSGVFGSRFWDMLVLQACMTTPAVLHALLALGSAHMVEMMRGREATSGESGQQLETFALKQYNKAITCLRPHLTNNGQGGESAHVVLITCVIFVCFELLQGRYVEGQTHLQNGLNLLSQFQAELHTPGPRGVLVLGHPQESVIDGYLVEVLSRLHAQMSLFGPVPGAGCKSIAIATVIPDSTTQAPPPLFDSMNQARKHLEGLFNAIHCLTARCPRKHIVRDAPKALLDVQYRIQTYLRLWQQVYKLSRLKLISQLNLRNAQSYPLLTVYHTMAVVMVTTCLTPPDESIFDSFEVAFASMVSTCEDMLRTAVQLMVSDRAAGFCSESFSFTADMGLIPPLYYTALKCRVPSIRRRAIKLLETATHKENIWNGAVAAQVAREVVKIEEYGFSSDLSGADVNCNPRCHGSSDGHLAGARVPKWSRVYGVFVDLSSGSSGKATLSCERRRSEREWESLEKTIHLCHAS</sequence>
<evidence type="ECO:0000256" key="5">
    <source>
        <dbReference type="ARBA" id="ARBA00023163"/>
    </source>
</evidence>
<comment type="caution">
    <text evidence="7">The sequence shown here is derived from an EMBL/GenBank/DDBJ whole genome shotgun (WGS) entry which is preliminary data.</text>
</comment>
<proteinExistence type="predicted"/>
<gene>
    <name evidence="7" type="ORF">Daus18300_000809</name>
</gene>
<dbReference type="PANTHER" id="PTHR36206">
    <property type="entry name" value="ASPERCRYPTIN BIOSYNTHESIS CLUSTER-SPECIFIC TRANSCRIPTION REGULATOR ATNN-RELATED"/>
    <property type="match status" value="1"/>
</dbReference>
<dbReference type="Proteomes" id="UP001583177">
    <property type="component" value="Unassembled WGS sequence"/>
</dbReference>
<evidence type="ECO:0000256" key="6">
    <source>
        <dbReference type="ARBA" id="ARBA00023242"/>
    </source>
</evidence>
<accession>A0ABR3Y212</accession>
<dbReference type="EMBL" id="JAWRVE010000004">
    <property type="protein sequence ID" value="KAL1882323.1"/>
    <property type="molecule type" value="Genomic_DNA"/>
</dbReference>
<evidence type="ECO:0000256" key="4">
    <source>
        <dbReference type="ARBA" id="ARBA00023125"/>
    </source>
</evidence>
<keyword evidence="5" id="KW-0804">Transcription</keyword>
<organism evidence="7 8">
    <name type="scientific">Diaporthe australafricana</name>
    <dbReference type="NCBI Taxonomy" id="127596"/>
    <lineage>
        <taxon>Eukaryota</taxon>
        <taxon>Fungi</taxon>
        <taxon>Dikarya</taxon>
        <taxon>Ascomycota</taxon>
        <taxon>Pezizomycotina</taxon>
        <taxon>Sordariomycetes</taxon>
        <taxon>Sordariomycetidae</taxon>
        <taxon>Diaporthales</taxon>
        <taxon>Diaporthaceae</taxon>
        <taxon>Diaporthe</taxon>
    </lineage>
</organism>
<reference evidence="7 8" key="1">
    <citation type="journal article" date="2024" name="IMA Fungus">
        <title>IMA Genome - F19 : A genome assembly and annotation guide to empower mycologists, including annotated draft genome sequences of Ceratocystis pirilliformis, Diaporthe australafricana, Fusarium ophioides, Paecilomyces lecythidis, and Sporothrix stenoceras.</title>
        <authorList>
            <person name="Aylward J."/>
            <person name="Wilson A.M."/>
            <person name="Visagie C.M."/>
            <person name="Spraker J."/>
            <person name="Barnes I."/>
            <person name="Buitendag C."/>
            <person name="Ceriani C."/>
            <person name="Del Mar Angel L."/>
            <person name="du Plessis D."/>
            <person name="Fuchs T."/>
            <person name="Gasser K."/>
            <person name="Kramer D."/>
            <person name="Li W."/>
            <person name="Munsamy K."/>
            <person name="Piso A."/>
            <person name="Price J.L."/>
            <person name="Sonnekus B."/>
            <person name="Thomas C."/>
            <person name="van der Nest A."/>
            <person name="van Dijk A."/>
            <person name="van Heerden A."/>
            <person name="van Vuuren N."/>
            <person name="Yilmaz N."/>
            <person name="Duong T.A."/>
            <person name="van der Merwe N.A."/>
            <person name="Wingfield M.J."/>
            <person name="Wingfield B.D."/>
        </authorList>
    </citation>
    <scope>NUCLEOTIDE SEQUENCE [LARGE SCALE GENOMIC DNA]</scope>
    <source>
        <strain evidence="7 8">CMW 18300</strain>
    </source>
</reference>
<evidence type="ECO:0000256" key="1">
    <source>
        <dbReference type="ARBA" id="ARBA00022723"/>
    </source>
</evidence>
<evidence type="ECO:0000313" key="7">
    <source>
        <dbReference type="EMBL" id="KAL1882323.1"/>
    </source>
</evidence>
<keyword evidence="3" id="KW-0805">Transcription regulation</keyword>
<dbReference type="Pfam" id="PF11951">
    <property type="entry name" value="Fungal_trans_2"/>
    <property type="match status" value="1"/>
</dbReference>
<evidence type="ECO:0000313" key="8">
    <source>
        <dbReference type="Proteomes" id="UP001583177"/>
    </source>
</evidence>
<dbReference type="InterPro" id="IPR052360">
    <property type="entry name" value="Transcr_Regulatory_Proteins"/>
</dbReference>
<evidence type="ECO:0008006" key="9">
    <source>
        <dbReference type="Google" id="ProtNLM"/>
    </source>
</evidence>
<keyword evidence="6" id="KW-0539">Nucleus</keyword>
<keyword evidence="4" id="KW-0238">DNA-binding</keyword>
<evidence type="ECO:0000256" key="2">
    <source>
        <dbReference type="ARBA" id="ARBA00022833"/>
    </source>
</evidence>
<keyword evidence="1" id="KW-0479">Metal-binding</keyword>
<protein>
    <recommendedName>
        <fullName evidence="9">C6 zinc finger domain-containing protein</fullName>
    </recommendedName>
</protein>
<keyword evidence="8" id="KW-1185">Reference proteome</keyword>